<evidence type="ECO:0000313" key="5">
    <source>
        <dbReference type="Proteomes" id="UP000325787"/>
    </source>
</evidence>
<dbReference type="InterPro" id="IPR050512">
    <property type="entry name" value="Sulf_AdTrans/APS_kinase"/>
</dbReference>
<dbReference type="OrthoDB" id="9804504at2"/>
<feature type="compositionally biased region" description="Basic residues" evidence="2">
    <location>
        <begin position="75"/>
        <end position="90"/>
    </location>
</feature>
<feature type="compositionally biased region" description="Low complexity" evidence="2">
    <location>
        <begin position="51"/>
        <end position="61"/>
    </location>
</feature>
<dbReference type="InterPro" id="IPR059117">
    <property type="entry name" value="APS_kinase_dom"/>
</dbReference>
<gene>
    <name evidence="4" type="ORF">EKG83_20815</name>
</gene>
<evidence type="ECO:0000256" key="1">
    <source>
        <dbReference type="ARBA" id="ARBA00022679"/>
    </source>
</evidence>
<dbReference type="PANTHER" id="PTHR42700">
    <property type="entry name" value="SULFATE ADENYLYLTRANSFERASE"/>
    <property type="match status" value="1"/>
</dbReference>
<feature type="region of interest" description="Disordered" evidence="2">
    <location>
        <begin position="1"/>
        <end position="103"/>
    </location>
</feature>
<dbReference type="InterPro" id="IPR027417">
    <property type="entry name" value="P-loop_NTPase"/>
</dbReference>
<evidence type="ECO:0000256" key="2">
    <source>
        <dbReference type="SAM" id="MobiDB-lite"/>
    </source>
</evidence>
<dbReference type="Proteomes" id="UP000325787">
    <property type="component" value="Chromosome"/>
</dbReference>
<feature type="compositionally biased region" description="Basic residues" evidence="2">
    <location>
        <begin position="30"/>
        <end position="48"/>
    </location>
</feature>
<reference evidence="5" key="1">
    <citation type="journal article" date="2021" name="Curr. Microbiol.">
        <title>Complete genome of nocamycin-producing strain Saccharothrix syringae NRRL B-16468 reveals the biosynthetic potential for secondary metabolites.</title>
        <authorList>
            <person name="Mo X."/>
            <person name="Yang S."/>
        </authorList>
    </citation>
    <scope>NUCLEOTIDE SEQUENCE [LARGE SCALE GENOMIC DNA]</scope>
    <source>
        <strain evidence="5">ATCC 51364 / DSM 43886 / JCM 6844 / KCTC 9398 / NBRC 14523 / NRRL B-16468 / INA 2240</strain>
    </source>
</reference>
<dbReference type="SUPFAM" id="SSF52540">
    <property type="entry name" value="P-loop containing nucleoside triphosphate hydrolases"/>
    <property type="match status" value="1"/>
</dbReference>
<keyword evidence="4" id="KW-0418">Kinase</keyword>
<dbReference type="AlphaFoldDB" id="A0A5Q0H1A5"/>
<name>A0A5Q0H1A5_SACSY</name>
<dbReference type="Pfam" id="PF01583">
    <property type="entry name" value="APS_kinase"/>
    <property type="match status" value="1"/>
</dbReference>
<feature type="compositionally biased region" description="Basic and acidic residues" evidence="2">
    <location>
        <begin position="11"/>
        <end position="26"/>
    </location>
</feature>
<keyword evidence="5" id="KW-1185">Reference proteome</keyword>
<dbReference type="EMBL" id="CP034550">
    <property type="protein sequence ID" value="QFZ19550.1"/>
    <property type="molecule type" value="Genomic_DNA"/>
</dbReference>
<proteinExistence type="predicted"/>
<accession>A0A5Q0H1A5</accession>
<sequence>MAPGQGAGARPDQRRVLRFLPVDRRGRAPAGRHRPRAGGLRGHRHLVPVRHPGAGQAPAHHPALRRLGRVDRGGQHRRPRPRRGRLRRRGAVGAVTASRRDRAAEVPHGVALPRGAEVSHGVALPRGAEVPHGVALPRAAEVPHGGALPRGAVVWITGLSAAGKSSVARQVARRVEDRGVRPVLLDGDELREVLGVTGAHDLRSRRRRAFVYGRLCRLLADQGHVVICAAIALFHAVHEWNRQHLRNYVEVLLDVPLEELERRDPKGLYGPTGDRAQVIGVGLAAEFPTAPDLVVPNFGDTTPASAAELIMHALLAQGGRRP</sequence>
<feature type="domain" description="APS kinase" evidence="3">
    <location>
        <begin position="150"/>
        <end position="295"/>
    </location>
</feature>
<dbReference type="PANTHER" id="PTHR42700:SF1">
    <property type="entry name" value="SULFATE ADENYLYLTRANSFERASE"/>
    <property type="match status" value="1"/>
</dbReference>
<dbReference type="GO" id="GO:0004020">
    <property type="term" value="F:adenylylsulfate kinase activity"/>
    <property type="evidence" value="ECO:0007669"/>
    <property type="project" value="UniProtKB-EC"/>
</dbReference>
<keyword evidence="1 4" id="KW-0808">Transferase</keyword>
<dbReference type="GO" id="GO:0004781">
    <property type="term" value="F:sulfate adenylyltransferase (ATP) activity"/>
    <property type="evidence" value="ECO:0007669"/>
    <property type="project" value="TreeGrafter"/>
</dbReference>
<dbReference type="GO" id="GO:0019379">
    <property type="term" value="P:sulfate assimilation, phosphoadenylyl sulfate reduction by phosphoadenylyl-sulfate reductase (thioredoxin)"/>
    <property type="evidence" value="ECO:0007669"/>
    <property type="project" value="TreeGrafter"/>
</dbReference>
<evidence type="ECO:0000259" key="3">
    <source>
        <dbReference type="Pfam" id="PF01583"/>
    </source>
</evidence>
<dbReference type="KEGG" id="ssyi:EKG83_20815"/>
<protein>
    <submittedName>
        <fullName evidence="4">Adenylyl-sulfate kinase</fullName>
        <ecNumber evidence="4">2.7.1.25</ecNumber>
    </submittedName>
</protein>
<dbReference type="GO" id="GO:0005737">
    <property type="term" value="C:cytoplasm"/>
    <property type="evidence" value="ECO:0007669"/>
    <property type="project" value="TreeGrafter"/>
</dbReference>
<dbReference type="EC" id="2.7.1.25" evidence="4"/>
<dbReference type="Gene3D" id="3.40.50.300">
    <property type="entry name" value="P-loop containing nucleotide triphosphate hydrolases"/>
    <property type="match status" value="1"/>
</dbReference>
<organism evidence="4 5">
    <name type="scientific">Saccharothrix syringae</name>
    <name type="common">Nocardiopsis syringae</name>
    <dbReference type="NCBI Taxonomy" id="103733"/>
    <lineage>
        <taxon>Bacteria</taxon>
        <taxon>Bacillati</taxon>
        <taxon>Actinomycetota</taxon>
        <taxon>Actinomycetes</taxon>
        <taxon>Pseudonocardiales</taxon>
        <taxon>Pseudonocardiaceae</taxon>
        <taxon>Saccharothrix</taxon>
    </lineage>
</organism>
<dbReference type="NCBIfam" id="NF004041">
    <property type="entry name" value="PRK05541.1"/>
    <property type="match status" value="1"/>
</dbReference>
<evidence type="ECO:0000313" key="4">
    <source>
        <dbReference type="EMBL" id="QFZ19550.1"/>
    </source>
</evidence>
<dbReference type="GO" id="GO:0010134">
    <property type="term" value="P:sulfate assimilation via adenylyl sulfate reduction"/>
    <property type="evidence" value="ECO:0007669"/>
    <property type="project" value="TreeGrafter"/>
</dbReference>